<gene>
    <name evidence="2" type="ORF">ERS852470_00629</name>
</gene>
<organism evidence="2 3">
    <name type="scientific">Clostridium disporicum</name>
    <dbReference type="NCBI Taxonomy" id="84024"/>
    <lineage>
        <taxon>Bacteria</taxon>
        <taxon>Bacillati</taxon>
        <taxon>Bacillota</taxon>
        <taxon>Clostridia</taxon>
        <taxon>Eubacteriales</taxon>
        <taxon>Clostridiaceae</taxon>
        <taxon>Clostridium</taxon>
    </lineage>
</organism>
<evidence type="ECO:0008006" key="4">
    <source>
        <dbReference type="Google" id="ProtNLM"/>
    </source>
</evidence>
<keyword evidence="1" id="KW-1133">Transmembrane helix</keyword>
<evidence type="ECO:0000313" key="3">
    <source>
        <dbReference type="Proteomes" id="UP000095558"/>
    </source>
</evidence>
<reference evidence="2 3" key="1">
    <citation type="submission" date="2015-09" db="EMBL/GenBank/DDBJ databases">
        <authorList>
            <consortium name="Pathogen Informatics"/>
        </authorList>
    </citation>
    <scope>NUCLEOTIDE SEQUENCE [LARGE SCALE GENOMIC DNA]</scope>
    <source>
        <strain evidence="2 3">2789STDY5834855</strain>
    </source>
</reference>
<keyword evidence="1" id="KW-0472">Membrane</keyword>
<dbReference type="EMBL" id="CYZV01000005">
    <property type="protein sequence ID" value="CUN74854.1"/>
    <property type="molecule type" value="Genomic_DNA"/>
</dbReference>
<dbReference type="RefSeq" id="WP_055275403.1">
    <property type="nucleotide sequence ID" value="NZ_CYZV01000005.1"/>
</dbReference>
<keyword evidence="1" id="KW-0812">Transmembrane</keyword>
<sequence length="244" mass="28264">MDNFDEYLKNKSHMEDKEFILPKSFDNKIEETLGNLDKVNLEKKKNWYSNKRVWATAACFAFICLTAISINSNINLNKSSDILRSAENNIEEYSTNTPEVAMYDSGESRSIEEDYGDETQKSELNLRDSIDDGLIDVSNISKVVIKSMGNDNKYKAIDKIIDIELIIGFINEIPKQEVEKQDINDWSFLIQTSGVGVNHTIIIQDDIMNIDDKWYKISSEDNKNFKEIYNNLNYQEDDIPYCNY</sequence>
<name>A0A173ZF49_9CLOT</name>
<evidence type="ECO:0000313" key="2">
    <source>
        <dbReference type="EMBL" id="CUN74854.1"/>
    </source>
</evidence>
<dbReference type="AlphaFoldDB" id="A0A173ZF49"/>
<protein>
    <recommendedName>
        <fullName evidence="4">DUF4367 domain-containing protein</fullName>
    </recommendedName>
</protein>
<proteinExistence type="predicted"/>
<feature type="transmembrane region" description="Helical" evidence="1">
    <location>
        <begin position="53"/>
        <end position="70"/>
    </location>
</feature>
<evidence type="ECO:0000256" key="1">
    <source>
        <dbReference type="SAM" id="Phobius"/>
    </source>
</evidence>
<dbReference type="Proteomes" id="UP000095558">
    <property type="component" value="Unassembled WGS sequence"/>
</dbReference>
<dbReference type="OrthoDB" id="1938431at2"/>
<accession>A0A173ZF49</accession>